<comment type="caution">
    <text evidence="7">The sequence shown here is derived from an EMBL/GenBank/DDBJ whole genome shotgun (WGS) entry which is preliminary data.</text>
</comment>
<dbReference type="Proteomes" id="UP000053586">
    <property type="component" value="Unassembled WGS sequence"/>
</dbReference>
<dbReference type="RefSeq" id="WP_006006175.1">
    <property type="nucleotide sequence ID" value="NZ_BAET01000025.1"/>
</dbReference>
<reference evidence="7 8" key="2">
    <citation type="journal article" date="2017" name="Antonie Van Leeuwenhoek">
        <title>Rhizobium rhizosphaerae sp. nov., a novel species isolated from rice rhizosphere.</title>
        <authorList>
            <person name="Zhao J.J."/>
            <person name="Zhang J."/>
            <person name="Zhang R.J."/>
            <person name="Zhang C.W."/>
            <person name="Yin H.Q."/>
            <person name="Zhang X.X."/>
        </authorList>
    </citation>
    <scope>NUCLEOTIDE SEQUENCE [LARGE SCALE GENOMIC DNA]</scope>
    <source>
        <strain evidence="7 8">ACAM 611</strain>
    </source>
</reference>
<evidence type="ECO:0000256" key="5">
    <source>
        <dbReference type="ARBA" id="ARBA00023136"/>
    </source>
</evidence>
<keyword evidence="5 6" id="KW-0472">Membrane</keyword>
<organism evidence="7 8">
    <name type="scientific">Glaciecola punicea ACAM 611</name>
    <dbReference type="NCBI Taxonomy" id="1121923"/>
    <lineage>
        <taxon>Bacteria</taxon>
        <taxon>Pseudomonadati</taxon>
        <taxon>Pseudomonadota</taxon>
        <taxon>Gammaproteobacteria</taxon>
        <taxon>Alteromonadales</taxon>
        <taxon>Alteromonadaceae</taxon>
        <taxon>Glaciecola</taxon>
    </lineage>
</organism>
<dbReference type="GO" id="GO:0016020">
    <property type="term" value="C:membrane"/>
    <property type="evidence" value="ECO:0007669"/>
    <property type="project" value="UniProtKB-SubCell"/>
</dbReference>
<evidence type="ECO:0000256" key="2">
    <source>
        <dbReference type="ARBA" id="ARBA00022448"/>
    </source>
</evidence>
<dbReference type="EMBL" id="BAET01000025">
    <property type="protein sequence ID" value="GAB56242.1"/>
    <property type="molecule type" value="Genomic_DNA"/>
</dbReference>
<feature type="transmembrane region" description="Helical" evidence="6">
    <location>
        <begin position="136"/>
        <end position="157"/>
    </location>
</feature>
<feature type="transmembrane region" description="Helical" evidence="6">
    <location>
        <begin position="441"/>
        <end position="459"/>
    </location>
</feature>
<dbReference type="PANTHER" id="PTHR42948">
    <property type="entry name" value="TRANSPORTER"/>
    <property type="match status" value="1"/>
</dbReference>
<dbReference type="NCBIfam" id="NF037979">
    <property type="entry name" value="Na_transp"/>
    <property type="match status" value="1"/>
</dbReference>
<dbReference type="InterPro" id="IPR047218">
    <property type="entry name" value="YocR/YhdH-like"/>
</dbReference>
<dbReference type="CDD" id="cd10336">
    <property type="entry name" value="SLC6sbd_Tyt1-Like"/>
    <property type="match status" value="1"/>
</dbReference>
<dbReference type="Pfam" id="PF00209">
    <property type="entry name" value="SNF"/>
    <property type="match status" value="2"/>
</dbReference>
<feature type="transmembrane region" description="Helical" evidence="6">
    <location>
        <begin position="396"/>
        <end position="415"/>
    </location>
</feature>
<evidence type="ECO:0000313" key="7">
    <source>
        <dbReference type="EMBL" id="GAB56242.1"/>
    </source>
</evidence>
<protein>
    <submittedName>
        <fullName evidence="7">Neurotransmitter:Na+ symporter, NSS family</fullName>
    </submittedName>
</protein>
<dbReference type="PROSITE" id="PS50267">
    <property type="entry name" value="NA_NEUROTRAN_SYMP_3"/>
    <property type="match status" value="1"/>
</dbReference>
<dbReference type="AlphaFoldDB" id="H5TD65"/>
<dbReference type="InterPro" id="IPR000175">
    <property type="entry name" value="Na/ntran_symport"/>
</dbReference>
<gene>
    <name evidence="7" type="ORF">GPUN_2127</name>
</gene>
<dbReference type="PANTHER" id="PTHR42948:SF1">
    <property type="entry name" value="TRANSPORTER"/>
    <property type="match status" value="1"/>
</dbReference>
<feature type="transmembrane region" description="Helical" evidence="6">
    <location>
        <begin position="169"/>
        <end position="188"/>
    </location>
</feature>
<dbReference type="STRING" id="56804.BAE46_12305"/>
<feature type="transmembrane region" description="Helical" evidence="6">
    <location>
        <begin position="41"/>
        <end position="61"/>
    </location>
</feature>
<feature type="transmembrane region" description="Helical" evidence="6">
    <location>
        <begin position="208"/>
        <end position="238"/>
    </location>
</feature>
<keyword evidence="2" id="KW-0813">Transport</keyword>
<feature type="transmembrane region" description="Helical" evidence="6">
    <location>
        <begin position="250"/>
        <end position="271"/>
    </location>
</feature>
<dbReference type="PRINTS" id="PR00176">
    <property type="entry name" value="NANEUSMPORT"/>
</dbReference>
<feature type="transmembrane region" description="Helical" evidence="6">
    <location>
        <begin position="307"/>
        <end position="340"/>
    </location>
</feature>
<evidence type="ECO:0000256" key="1">
    <source>
        <dbReference type="ARBA" id="ARBA00004141"/>
    </source>
</evidence>
<feature type="transmembrane region" description="Helical" evidence="6">
    <location>
        <begin position="12"/>
        <end position="35"/>
    </location>
</feature>
<comment type="subcellular location">
    <subcellularLocation>
        <location evidence="1">Membrane</location>
        <topology evidence="1">Multi-pass membrane protein</topology>
    </subcellularLocation>
</comment>
<feature type="transmembrane region" description="Helical" evidence="6">
    <location>
        <begin position="352"/>
        <end position="376"/>
    </location>
</feature>
<accession>H5TD65</accession>
<dbReference type="eggNOG" id="COG0733">
    <property type="taxonomic scope" value="Bacteria"/>
</dbReference>
<evidence type="ECO:0000256" key="4">
    <source>
        <dbReference type="ARBA" id="ARBA00022989"/>
    </source>
</evidence>
<evidence type="ECO:0000256" key="6">
    <source>
        <dbReference type="SAM" id="Phobius"/>
    </source>
</evidence>
<feature type="transmembrane region" description="Helical" evidence="6">
    <location>
        <begin position="89"/>
        <end position="116"/>
    </location>
</feature>
<dbReference type="SUPFAM" id="SSF161070">
    <property type="entry name" value="SNF-like"/>
    <property type="match status" value="1"/>
</dbReference>
<sequence length="479" mass="51995">MAGSREQFGSKLGFILAAAGSAVGIGNLVGFPVGAAKNGGGAFLLMYAIFVILICLPVMIAEMTIGRSSQKDPLGALTDLSGGSRRWRVAGWLSIITPFMIAVFYLVITVWIFGYLTESAMGNLDVLAQPDTFSSFISGYDLFVYMAIVLAIVYLILQGGVKEGIEKAAKILMPALFAMLLCLVAFVLTQDNAMAGLKFYLIPDFNKINASVVNAALSQAFFSLSLGMGIMITYGSYISKDADLPSSAKLVALTDTAVAFTAGLMILPAIFSFNPSVNTAELSESSISMIFSYLPQIFLALQTTLGYFGASLVACIFFLLVFFAAITSLVSIFEVPVAALMSEKGKSRKGSLLICGVLLLVLSLMCAFSFGWFEFFTSFVSYGGADKSFFDVVYDVFYDTILPLNGLLICLFVVYRWKKSAFNEELEQGAPNFKDSLFERYVNFSLSTFIPLVLALIFINTVALKYLGFNIVQYIIDSF</sequence>
<dbReference type="OrthoDB" id="9762833at2"/>
<dbReference type="InterPro" id="IPR037272">
    <property type="entry name" value="SNS_sf"/>
</dbReference>
<keyword evidence="3 6" id="KW-0812">Transmembrane</keyword>
<name>H5TD65_9ALTE</name>
<keyword evidence="4 6" id="KW-1133">Transmembrane helix</keyword>
<proteinExistence type="predicted"/>
<evidence type="ECO:0000313" key="8">
    <source>
        <dbReference type="Proteomes" id="UP000053586"/>
    </source>
</evidence>
<reference evidence="7 8" key="1">
    <citation type="journal article" date="2012" name="J. Bacteriol.">
        <title>Genome sequence of proteorhodopsin-containing sea ice bacterium Glaciecola punicea ACAM 611T.</title>
        <authorList>
            <person name="Qin Q.-L."/>
            <person name="Xie B.-B."/>
            <person name="Shu Y.-L."/>
            <person name="Rong J.-C."/>
            <person name="Zhao D.-L."/>
            <person name="Zhang X.-Y."/>
            <person name="Chen X.-L."/>
            <person name="Zhou B.-C."/>
            <person name="Zhanga Y.-Z."/>
        </authorList>
    </citation>
    <scope>NUCLEOTIDE SEQUENCE [LARGE SCALE GENOMIC DNA]</scope>
    <source>
        <strain evidence="7 8">ACAM 611</strain>
    </source>
</reference>
<evidence type="ECO:0000256" key="3">
    <source>
        <dbReference type="ARBA" id="ARBA00022692"/>
    </source>
</evidence>
<keyword evidence="8" id="KW-1185">Reference proteome</keyword>